<dbReference type="EMBL" id="BAABCS010000019">
    <property type="protein sequence ID" value="GAA4053911.1"/>
    <property type="molecule type" value="Genomic_DNA"/>
</dbReference>
<sequence length="370" mass="43246">MKLVTKLAKNYINFRGWKTNRKIVVIESDDWGSIRMSSKEALEKIAKVNPHILKSKFVQLDGLEKTQDLELLFEVLAKFRDCNGNQPVITALSLTSNPDFQKIKNSNFEYHSESITETYKKYGESKLIELWKNVGISSNLFYPQFHGKEHLHPERYISRIEDINDIEHQGFLNNSIIGGGVENSRVKNFMAAFEYHKEDDQRNIEMRTEEGLKDFETLFGFKSKSFCPSQSIYGEHLFEVLKNNGVHVIQSGQQFRPEKLSLKKIDHYWGDTTMNGLIFWRRNCTFETYKENRVDHVDECLKEIEIAFRWGKPAVINSHRINFTSRISSILRDKTLSDLEVLLKAILKKWPEVEFVNSQQLTEIILNQNQ</sequence>
<reference evidence="2" key="1">
    <citation type="journal article" date="2019" name="Int. J. Syst. Evol. Microbiol.">
        <title>The Global Catalogue of Microorganisms (GCM) 10K type strain sequencing project: providing services to taxonomists for standard genome sequencing and annotation.</title>
        <authorList>
            <consortium name="The Broad Institute Genomics Platform"/>
            <consortium name="The Broad Institute Genome Sequencing Center for Infectious Disease"/>
            <person name="Wu L."/>
            <person name="Ma J."/>
        </authorList>
    </citation>
    <scope>NUCLEOTIDE SEQUENCE [LARGE SCALE GENOMIC DNA]</scope>
    <source>
        <strain evidence="2">JCM 17068</strain>
    </source>
</reference>
<dbReference type="Proteomes" id="UP001500426">
    <property type="component" value="Unassembled WGS sequence"/>
</dbReference>
<evidence type="ECO:0000313" key="2">
    <source>
        <dbReference type="Proteomes" id="UP001500426"/>
    </source>
</evidence>
<proteinExistence type="predicted"/>
<protein>
    <recommendedName>
        <fullName evidence="3">Polysaccharide (De)acetylase</fullName>
    </recommendedName>
</protein>
<accession>A0ABP7UVG4</accession>
<dbReference type="Gene3D" id="3.20.20.370">
    <property type="entry name" value="Glycoside hydrolase/deacetylase"/>
    <property type="match status" value="1"/>
</dbReference>
<evidence type="ECO:0000313" key="1">
    <source>
        <dbReference type="EMBL" id="GAA4053911.1"/>
    </source>
</evidence>
<keyword evidence="2" id="KW-1185">Reference proteome</keyword>
<organism evidence="1 2">
    <name type="scientific">Flavobacterium chungnamense</name>
    <dbReference type="NCBI Taxonomy" id="706182"/>
    <lineage>
        <taxon>Bacteria</taxon>
        <taxon>Pseudomonadati</taxon>
        <taxon>Bacteroidota</taxon>
        <taxon>Flavobacteriia</taxon>
        <taxon>Flavobacteriales</taxon>
        <taxon>Flavobacteriaceae</taxon>
        <taxon>Flavobacterium</taxon>
    </lineage>
</organism>
<name>A0ABP7UVG4_9FLAO</name>
<dbReference type="RefSeq" id="WP_345094224.1">
    <property type="nucleotide sequence ID" value="NZ_BAABCS010000019.1"/>
</dbReference>
<evidence type="ECO:0008006" key="3">
    <source>
        <dbReference type="Google" id="ProtNLM"/>
    </source>
</evidence>
<gene>
    <name evidence="1" type="ORF">GCM10022388_20440</name>
</gene>
<comment type="caution">
    <text evidence="1">The sequence shown here is derived from an EMBL/GenBank/DDBJ whole genome shotgun (WGS) entry which is preliminary data.</text>
</comment>